<evidence type="ECO:0000313" key="2">
    <source>
        <dbReference type="Proteomes" id="UP001377168"/>
    </source>
</evidence>
<gene>
    <name evidence="1" type="ORF">WKI67_43850</name>
</gene>
<protein>
    <submittedName>
        <fullName evidence="1">Uncharacterized protein</fullName>
    </submittedName>
</protein>
<proteinExistence type="predicted"/>
<organism evidence="1 2">
    <name type="scientific">Streptomyces achmelvichensis</name>
    <dbReference type="NCBI Taxonomy" id="3134111"/>
    <lineage>
        <taxon>Bacteria</taxon>
        <taxon>Bacillati</taxon>
        <taxon>Actinomycetota</taxon>
        <taxon>Actinomycetes</taxon>
        <taxon>Kitasatosporales</taxon>
        <taxon>Streptomycetaceae</taxon>
        <taxon>Streptomyces</taxon>
    </lineage>
</organism>
<dbReference type="Proteomes" id="UP001377168">
    <property type="component" value="Unassembled WGS sequence"/>
</dbReference>
<reference evidence="1" key="1">
    <citation type="submission" date="2024-03" db="EMBL/GenBank/DDBJ databases">
        <title>Novel Streptomyces species of biotechnological and ecological value are a feature of Machair soil.</title>
        <authorList>
            <person name="Prole J.R."/>
            <person name="Goodfellow M."/>
            <person name="Allenby N."/>
            <person name="Ward A.C."/>
        </authorList>
    </citation>
    <scope>NUCLEOTIDE SEQUENCE</scope>
    <source>
        <strain evidence="1">MS2.AVA.5</strain>
    </source>
</reference>
<comment type="caution">
    <text evidence="1">The sequence shown here is derived from an EMBL/GenBank/DDBJ whole genome shotgun (WGS) entry which is preliminary data.</text>
</comment>
<evidence type="ECO:0000313" key="1">
    <source>
        <dbReference type="EMBL" id="MEJ8640220.1"/>
    </source>
</evidence>
<accession>A0ACC6Q8W4</accession>
<dbReference type="EMBL" id="JBBKAJ010000039">
    <property type="protein sequence ID" value="MEJ8640220.1"/>
    <property type="molecule type" value="Genomic_DNA"/>
</dbReference>
<name>A0ACC6Q8W4_9ACTN</name>
<keyword evidence="2" id="KW-1185">Reference proteome</keyword>
<sequence>MKFYPDFPTMEPRGGRTLYAVLAVLSNGKEIEVGEWTGDADAAGAAALSAYRRYHRTARVEVWADGEQFAYVTHHPRTHEKTPVLCQPGFCPDPLCGQIPPAQCDYPH</sequence>